<dbReference type="OrthoDB" id="4158657at2759"/>
<keyword evidence="4" id="KW-1185">Reference proteome</keyword>
<feature type="coiled-coil region" evidence="1">
    <location>
        <begin position="860"/>
        <end position="954"/>
    </location>
</feature>
<protein>
    <submittedName>
        <fullName evidence="3">Uncharacterized protein</fullName>
    </submittedName>
</protein>
<evidence type="ECO:0000256" key="1">
    <source>
        <dbReference type="SAM" id="Coils"/>
    </source>
</evidence>
<dbReference type="PANTHER" id="PTHR23159">
    <property type="entry name" value="CENTROSOMAL PROTEIN 2"/>
    <property type="match status" value="1"/>
</dbReference>
<feature type="compositionally biased region" description="Low complexity" evidence="2">
    <location>
        <begin position="242"/>
        <end position="252"/>
    </location>
</feature>
<feature type="coiled-coil region" evidence="1">
    <location>
        <begin position="762"/>
        <end position="831"/>
    </location>
</feature>
<accession>A0A7J7J216</accession>
<feature type="region of interest" description="Disordered" evidence="2">
    <location>
        <begin position="1034"/>
        <end position="1076"/>
    </location>
</feature>
<evidence type="ECO:0000256" key="2">
    <source>
        <dbReference type="SAM" id="MobiDB-lite"/>
    </source>
</evidence>
<evidence type="ECO:0000313" key="3">
    <source>
        <dbReference type="EMBL" id="KAF6020232.1"/>
    </source>
</evidence>
<reference evidence="3" key="1">
    <citation type="submission" date="2020-06" db="EMBL/GenBank/DDBJ databases">
        <title>Draft genome of Bugula neritina, a colonial animal packing powerful symbionts and potential medicines.</title>
        <authorList>
            <person name="Rayko M."/>
        </authorList>
    </citation>
    <scope>NUCLEOTIDE SEQUENCE [LARGE SCALE GENOMIC DNA]</scope>
    <source>
        <strain evidence="3">Kwan_BN1</strain>
    </source>
</reference>
<proteinExistence type="predicted"/>
<dbReference type="AlphaFoldDB" id="A0A7J7J216"/>
<feature type="coiled-coil region" evidence="1">
    <location>
        <begin position="144"/>
        <end position="171"/>
    </location>
</feature>
<evidence type="ECO:0000313" key="4">
    <source>
        <dbReference type="Proteomes" id="UP000593567"/>
    </source>
</evidence>
<name>A0A7J7J216_BUGNE</name>
<dbReference type="EMBL" id="VXIV02003185">
    <property type="protein sequence ID" value="KAF6020232.1"/>
    <property type="molecule type" value="Genomic_DNA"/>
</dbReference>
<dbReference type="PANTHER" id="PTHR23159:SF31">
    <property type="entry name" value="CENTROSOME-ASSOCIATED PROTEIN CEP250 ISOFORM X1"/>
    <property type="match status" value="1"/>
</dbReference>
<organism evidence="3 4">
    <name type="scientific">Bugula neritina</name>
    <name type="common">Brown bryozoan</name>
    <name type="synonym">Sertularia neritina</name>
    <dbReference type="NCBI Taxonomy" id="10212"/>
    <lineage>
        <taxon>Eukaryota</taxon>
        <taxon>Metazoa</taxon>
        <taxon>Spiralia</taxon>
        <taxon>Lophotrochozoa</taxon>
        <taxon>Bryozoa</taxon>
        <taxon>Gymnolaemata</taxon>
        <taxon>Cheilostomatida</taxon>
        <taxon>Flustrina</taxon>
        <taxon>Buguloidea</taxon>
        <taxon>Bugulidae</taxon>
        <taxon>Bugula</taxon>
    </lineage>
</organism>
<feature type="region of interest" description="Disordered" evidence="2">
    <location>
        <begin position="992"/>
        <end position="1015"/>
    </location>
</feature>
<keyword evidence="1" id="KW-0175">Coiled coil</keyword>
<feature type="coiled-coil region" evidence="1">
    <location>
        <begin position="4"/>
        <end position="104"/>
    </location>
</feature>
<feature type="region of interest" description="Disordered" evidence="2">
    <location>
        <begin position="229"/>
        <end position="252"/>
    </location>
</feature>
<comment type="caution">
    <text evidence="3">The sequence shown here is derived from an EMBL/GenBank/DDBJ whole genome shotgun (WGS) entry which is preliminary data.</text>
</comment>
<feature type="coiled-coil region" evidence="1">
    <location>
        <begin position="594"/>
        <end position="649"/>
    </location>
</feature>
<gene>
    <name evidence="3" type="ORF">EB796_021473</name>
</gene>
<feature type="compositionally biased region" description="Basic and acidic residues" evidence="2">
    <location>
        <begin position="1034"/>
        <end position="1058"/>
    </location>
</feature>
<dbReference type="Proteomes" id="UP000593567">
    <property type="component" value="Unassembled WGS sequence"/>
</dbReference>
<feature type="coiled-coil region" evidence="1">
    <location>
        <begin position="362"/>
        <end position="446"/>
    </location>
</feature>
<feature type="coiled-coil region" evidence="1">
    <location>
        <begin position="485"/>
        <end position="535"/>
    </location>
</feature>
<feature type="coiled-coil region" evidence="1">
    <location>
        <begin position="674"/>
        <end position="733"/>
    </location>
</feature>
<sequence length="1152" mass="131123">MANISQHQEEIAQLKTQILAKEEEVTQTNSLISDLQNKNDALTEKSENKAKECKELLEQVESLHNRSGVGDSSPSEQKALLDNLEVLQAQIDDQKRLFRMSEHEKAVLSTKVQTESDATRKAIEEVEKLRMTMSMLMSSHATEMESLQGHLEDAKLQVSSLENDVTAYSCQNSALQTLVNKVNTELKDIRKSRDAIAGIMNDLISQNKTTFAQFQNDISGFLEHIKEQHHTKKLDDGDNEEVSTSTSPTSVLSLHTDDYKPADFSTSANSSYEKLSKADLVSRLSEQSKKELVLRQKLQDAGQSLVFYRSAIDNIIDCLGNDMPDVKKWATNFLNYLDTLVNSESVLQRRCHDLEMSEKALKESFETKEQEYQSAIHQLEEMIVLLKSNKAKLAEELKLKTTSVDTDTEQQLKDLNRKVQEYETCIQNLQRQNEELQFAFEKECDRRQFQEEERYKAEERSRLSTVEVVRETEYLSKIASLETKISELLKTQKDLDTLIEELKHQNHEDEFKIRIETLERSERALLRKIEILQQTDLSTSLSQYENNLDRPEDLLRQKIFELEKMEIHLKQQVSDLEHDREELHEIARADKNIIHELNIQLAESKLANKNLRSQVARMENTEEVLYNKIDSAEGRIYELEEKFREALDNEKSMRFQLEDVEYSEDNLKFRTGNMERTLETLQDTEAELRKTIEHLTQEKLQAVKDLASFKSLYKELESDQVDLRERLMNAENREIGLKGKISELSAIETSLKARICEVELENERLTGRALHLEKSASDLRENMSNTYLGKNELNSRIQNMKSAEKQARAKVAEVESEKFELEKQLQEVKVKFAQSQSQVKKDENDGSRFSDRLAAALANEKQAKVQLVKLEAVVAAYESKETSGMVERENFQLNAENRNLKDKVKAKEQDIRDLEEKVNRLSTSVKSGGGAYRIGKLQAEVTELQTQLKISEETRGSLVELVEKMKDDKVTCGHKAEIQSLKAELNLVRQSSGRTHTYPVKRTSNKTSGALKEPAESIRTQCLKELVAKVNEMSHGKGPDEMSHGKEVENMSGDKKTTADSASANDDPRVKDVEAGSVCSDDAAEIASESSLWEKLAPPVRFSPRLAMSASLIKQSSPDPAPAVIITQPPVSPSLPNPSNQMCPKKVLCGKI</sequence>